<dbReference type="GO" id="GO:0009279">
    <property type="term" value="C:cell outer membrane"/>
    <property type="evidence" value="ECO:0007669"/>
    <property type="project" value="UniProtKB-SubCell"/>
</dbReference>
<dbReference type="PANTHER" id="PTHR38776">
    <property type="entry name" value="MLTA-INTERACTING PROTEIN-RELATED"/>
    <property type="match status" value="1"/>
</dbReference>
<keyword evidence="8" id="KW-1185">Reference proteome</keyword>
<proteinExistence type="inferred from homology"/>
<evidence type="ECO:0000313" key="7">
    <source>
        <dbReference type="EMBL" id="MBB6124388.1"/>
    </source>
</evidence>
<gene>
    <name evidence="7" type="ORF">FHS92_002133</name>
</gene>
<feature type="signal peptide" evidence="6">
    <location>
        <begin position="1"/>
        <end position="25"/>
    </location>
</feature>
<evidence type="ECO:0000256" key="2">
    <source>
        <dbReference type="ARBA" id="ARBA00005722"/>
    </source>
</evidence>
<dbReference type="Proteomes" id="UP000552700">
    <property type="component" value="Unassembled WGS sequence"/>
</dbReference>
<keyword evidence="5" id="KW-0998">Cell outer membrane</keyword>
<comment type="subcellular location">
    <subcellularLocation>
        <location evidence="1">Cell outer membrane</location>
    </subcellularLocation>
</comment>
<organism evidence="7 8">
    <name type="scientific">Sphingobium subterraneum</name>
    <dbReference type="NCBI Taxonomy" id="627688"/>
    <lineage>
        <taxon>Bacteria</taxon>
        <taxon>Pseudomonadati</taxon>
        <taxon>Pseudomonadota</taxon>
        <taxon>Alphaproteobacteria</taxon>
        <taxon>Sphingomonadales</taxon>
        <taxon>Sphingomonadaceae</taxon>
        <taxon>Sphingobium</taxon>
    </lineage>
</organism>
<sequence>MLSYVNRFSLLSLTAAALAASGAHAQDLEDRNQLTVGVGAGVVPSYDGSDDSVVTPGAVVRGKVEGFTFFSRGPYLFVDAIPDAQSGGLDIEAGPVGGARFNRTRQIKDRQVRALGELDTAWEVGGWGGVAKTGVITSDYDNLSFRVSYLHDVAGAHRSYIVTPTIEYGTPLSRSTYVGVSVSADYVGKGFGRYYYDVTLAGSQASGLGVYGAAGDKAGFAKLNLGIVGAKSLSGDLRKGLSIFALGGYGRILGRYADSPIVRDAGSRNQWVGGAGIAYTF</sequence>
<evidence type="ECO:0000256" key="5">
    <source>
        <dbReference type="ARBA" id="ARBA00023237"/>
    </source>
</evidence>
<dbReference type="PANTHER" id="PTHR38776:SF1">
    <property type="entry name" value="MLTA-INTERACTING PROTEIN-RELATED"/>
    <property type="match status" value="1"/>
</dbReference>
<dbReference type="EMBL" id="JACIJP010000003">
    <property type="protein sequence ID" value="MBB6124388.1"/>
    <property type="molecule type" value="Genomic_DNA"/>
</dbReference>
<dbReference type="Pfam" id="PF06629">
    <property type="entry name" value="MipA"/>
    <property type="match status" value="1"/>
</dbReference>
<dbReference type="InterPro" id="IPR010583">
    <property type="entry name" value="MipA"/>
</dbReference>
<evidence type="ECO:0000256" key="4">
    <source>
        <dbReference type="ARBA" id="ARBA00023136"/>
    </source>
</evidence>
<feature type="chain" id="PRO_5032983997" evidence="6">
    <location>
        <begin position="26"/>
        <end position="281"/>
    </location>
</feature>
<keyword evidence="3 6" id="KW-0732">Signal</keyword>
<reference evidence="7 8" key="1">
    <citation type="submission" date="2020-08" db="EMBL/GenBank/DDBJ databases">
        <title>Genomic Encyclopedia of Type Strains, Phase IV (KMG-IV): sequencing the most valuable type-strain genomes for metagenomic binning, comparative biology and taxonomic classification.</title>
        <authorList>
            <person name="Goeker M."/>
        </authorList>
    </citation>
    <scope>NUCLEOTIDE SEQUENCE [LARGE SCALE GENOMIC DNA]</scope>
    <source>
        <strain evidence="7 8">DSM 102255</strain>
    </source>
</reference>
<evidence type="ECO:0000256" key="1">
    <source>
        <dbReference type="ARBA" id="ARBA00004442"/>
    </source>
</evidence>
<comment type="similarity">
    <text evidence="2">Belongs to the MipA/OmpV family.</text>
</comment>
<evidence type="ECO:0000256" key="3">
    <source>
        <dbReference type="ARBA" id="ARBA00022729"/>
    </source>
</evidence>
<evidence type="ECO:0000313" key="8">
    <source>
        <dbReference type="Proteomes" id="UP000552700"/>
    </source>
</evidence>
<protein>
    <submittedName>
        <fullName evidence="7">Outer membrane scaffolding protein for murein synthesis (MipA/OmpV family)</fullName>
    </submittedName>
</protein>
<evidence type="ECO:0000256" key="6">
    <source>
        <dbReference type="SAM" id="SignalP"/>
    </source>
</evidence>
<dbReference type="RefSeq" id="WP_343056716.1">
    <property type="nucleotide sequence ID" value="NZ_JACIJP010000003.1"/>
</dbReference>
<accession>A0A841J762</accession>
<keyword evidence="4" id="KW-0472">Membrane</keyword>
<comment type="caution">
    <text evidence="7">The sequence shown here is derived from an EMBL/GenBank/DDBJ whole genome shotgun (WGS) entry which is preliminary data.</text>
</comment>
<dbReference type="AlphaFoldDB" id="A0A841J762"/>
<name>A0A841J762_9SPHN</name>